<evidence type="ECO:0000259" key="10">
    <source>
        <dbReference type="PROSITE" id="PS51462"/>
    </source>
</evidence>
<comment type="cofactor">
    <cofactor evidence="2">
        <name>Zn(2+)</name>
        <dbReference type="ChEBI" id="CHEBI:29105"/>
    </cofactor>
</comment>
<dbReference type="InterPro" id="IPR049734">
    <property type="entry name" value="NudC-like_C"/>
</dbReference>
<evidence type="ECO:0000313" key="11">
    <source>
        <dbReference type="EMBL" id="MFD0704303.1"/>
    </source>
</evidence>
<keyword evidence="8" id="KW-0520">NAD</keyword>
<dbReference type="SUPFAM" id="SSF55811">
    <property type="entry name" value="Nudix"/>
    <property type="match status" value="1"/>
</dbReference>
<dbReference type="InterPro" id="IPR000073">
    <property type="entry name" value="AB_hydrolase_1"/>
</dbReference>
<evidence type="ECO:0000256" key="8">
    <source>
        <dbReference type="ARBA" id="ARBA00023027"/>
    </source>
</evidence>
<accession>A0ABW2Y221</accession>
<evidence type="ECO:0000256" key="2">
    <source>
        <dbReference type="ARBA" id="ARBA00001947"/>
    </source>
</evidence>
<dbReference type="InterPro" id="IPR015376">
    <property type="entry name" value="Znr_NADH_PPase"/>
</dbReference>
<dbReference type="SUPFAM" id="SSF53474">
    <property type="entry name" value="alpha/beta-Hydrolases"/>
    <property type="match status" value="1"/>
</dbReference>
<dbReference type="Pfam" id="PF00293">
    <property type="entry name" value="NUDIX"/>
    <property type="match status" value="1"/>
</dbReference>
<dbReference type="NCBIfam" id="NF001299">
    <property type="entry name" value="PRK00241.1"/>
    <property type="match status" value="1"/>
</dbReference>
<evidence type="ECO:0000256" key="7">
    <source>
        <dbReference type="ARBA" id="ARBA00022842"/>
    </source>
</evidence>
<dbReference type="EMBL" id="JBHTHQ010000006">
    <property type="protein sequence ID" value="MFD0704303.1"/>
    <property type="molecule type" value="Genomic_DNA"/>
</dbReference>
<keyword evidence="12" id="KW-1185">Reference proteome</keyword>
<comment type="catalytic activity">
    <reaction evidence="9">
        <text>a 5'-end NAD(+)-phospho-ribonucleoside in mRNA + H2O = a 5'-end phospho-adenosine-phospho-ribonucleoside in mRNA + beta-nicotinamide D-ribonucleotide + 2 H(+)</text>
        <dbReference type="Rhea" id="RHEA:60876"/>
        <dbReference type="Rhea" id="RHEA-COMP:15698"/>
        <dbReference type="Rhea" id="RHEA-COMP:15719"/>
        <dbReference type="ChEBI" id="CHEBI:14649"/>
        <dbReference type="ChEBI" id="CHEBI:15377"/>
        <dbReference type="ChEBI" id="CHEBI:15378"/>
        <dbReference type="ChEBI" id="CHEBI:144029"/>
        <dbReference type="ChEBI" id="CHEBI:144051"/>
    </reaction>
    <physiologicalReaction direction="left-to-right" evidence="9">
        <dbReference type="Rhea" id="RHEA:60877"/>
    </physiologicalReaction>
</comment>
<dbReference type="Proteomes" id="UP001597036">
    <property type="component" value="Unassembled WGS sequence"/>
</dbReference>
<comment type="similarity">
    <text evidence="3">Belongs to the Nudix hydrolase family. NudC subfamily.</text>
</comment>
<evidence type="ECO:0000256" key="6">
    <source>
        <dbReference type="ARBA" id="ARBA00022801"/>
    </source>
</evidence>
<protein>
    <recommendedName>
        <fullName evidence="4">NAD(+) diphosphatase</fullName>
        <ecNumber evidence="4">3.6.1.22</ecNumber>
    </recommendedName>
</protein>
<evidence type="ECO:0000256" key="1">
    <source>
        <dbReference type="ARBA" id="ARBA00001946"/>
    </source>
</evidence>
<name>A0ABW2Y221_9BIFI</name>
<dbReference type="InterPro" id="IPR000639">
    <property type="entry name" value="Epox_hydrolase-like"/>
</dbReference>
<dbReference type="Pfam" id="PF00561">
    <property type="entry name" value="Abhydrolase_1"/>
    <property type="match status" value="1"/>
</dbReference>
<evidence type="ECO:0000256" key="5">
    <source>
        <dbReference type="ARBA" id="ARBA00022723"/>
    </source>
</evidence>
<dbReference type="PANTHER" id="PTHR42904:SF6">
    <property type="entry name" value="NAD-CAPPED RNA HYDROLASE NUDT12"/>
    <property type="match status" value="1"/>
</dbReference>
<sequence>MAIKYFDIPVYYYHRESLAVSTQSSSRIPIVLIHAFPVDHHVWDRAAQELVRQVPDLTVMAIDMPGAGVNPVPTKEQTGAAAEDGAYKQAMDRLASSIVHAVQSQGFEQAIYVGISMGGYAALAIERLYPESVAGIALCDTKADADRGAARANRLQVAQTAESKSTLEPVLHFAHPQENDSDFKKSAEFIDTFVGWINSQTPSGIAWRQRMAAGRRDENDTATQITVPVAVISGELDGSSNPEVMRPLAEKMAHADVVFTQIDDAGHFTSFEKPVEVATALKDLVLRVRQTTELESESEELLQRAEESHIRPLNIQQTLENVPLTGGRVDWRVDVRENLDEYKMRALIGDEHTQVMMVQGAQVALAKNGTSPSVITAHKRRIASLSGTYVAHALHAQTAKAFYYLGEVCDASTHRTTTYVALDIDALVDEASQEEHKENNELHEFIRRARAQFDWVPLRQAALYVTPNESQISVMATSLAQWHATHTHCSRCGAVVESIHGGWALRCTRTHDDAFGPYITFPKIEPSMIVRITDKDDRILLQHNAQWDDGVYSVCSGFVEVGENIEHSIHREVKEELGIDVAHIEYLGSQPWPVPASLMVAYSATAVNDAFSLDTREVQDARWFSRDEFMNAVALGKVQLPGASSIALSMIEQWYGAKLQ</sequence>
<feature type="domain" description="Nudix hydrolase" evidence="10">
    <location>
        <begin position="522"/>
        <end position="646"/>
    </location>
</feature>
<organism evidence="11 12">
    <name type="scientific">Alloscardovia venturai</name>
    <dbReference type="NCBI Taxonomy" id="1769421"/>
    <lineage>
        <taxon>Bacteria</taxon>
        <taxon>Bacillati</taxon>
        <taxon>Actinomycetota</taxon>
        <taxon>Actinomycetes</taxon>
        <taxon>Bifidobacteriales</taxon>
        <taxon>Bifidobacteriaceae</taxon>
        <taxon>Alloscardovia</taxon>
    </lineage>
</organism>
<evidence type="ECO:0000256" key="9">
    <source>
        <dbReference type="ARBA" id="ARBA00023679"/>
    </source>
</evidence>
<dbReference type="CDD" id="cd03429">
    <property type="entry name" value="NUDIX_NADH_pyrophosphatase_Nudt13"/>
    <property type="match status" value="1"/>
</dbReference>
<keyword evidence="7" id="KW-0460">Magnesium</keyword>
<proteinExistence type="inferred from homology"/>
<dbReference type="PANTHER" id="PTHR42904">
    <property type="entry name" value="NUDIX HYDROLASE, NUDC SUBFAMILY"/>
    <property type="match status" value="1"/>
</dbReference>
<keyword evidence="5" id="KW-0479">Metal-binding</keyword>
<dbReference type="Gene3D" id="3.40.50.1820">
    <property type="entry name" value="alpha/beta hydrolase"/>
    <property type="match status" value="1"/>
</dbReference>
<dbReference type="Pfam" id="PF09297">
    <property type="entry name" value="Zn_ribbon_NUD"/>
    <property type="match status" value="1"/>
</dbReference>
<dbReference type="InterPro" id="IPR000086">
    <property type="entry name" value="NUDIX_hydrolase_dom"/>
</dbReference>
<dbReference type="Gene3D" id="3.90.79.20">
    <property type="match status" value="1"/>
</dbReference>
<dbReference type="EC" id="3.6.1.22" evidence="4"/>
<dbReference type="PROSITE" id="PS51462">
    <property type="entry name" value="NUDIX"/>
    <property type="match status" value="1"/>
</dbReference>
<evidence type="ECO:0000256" key="3">
    <source>
        <dbReference type="ARBA" id="ARBA00009595"/>
    </source>
</evidence>
<dbReference type="PRINTS" id="PR00412">
    <property type="entry name" value="EPOXHYDRLASE"/>
</dbReference>
<dbReference type="Gene3D" id="3.90.79.10">
    <property type="entry name" value="Nucleoside Triphosphate Pyrophosphohydrolase"/>
    <property type="match status" value="1"/>
</dbReference>
<gene>
    <name evidence="11" type="primary">nudC</name>
    <name evidence="11" type="ORF">ACFQY8_00835</name>
</gene>
<comment type="cofactor">
    <cofactor evidence="1">
        <name>Mg(2+)</name>
        <dbReference type="ChEBI" id="CHEBI:18420"/>
    </cofactor>
</comment>
<dbReference type="InterPro" id="IPR015797">
    <property type="entry name" value="NUDIX_hydrolase-like_dom_sf"/>
</dbReference>
<dbReference type="GO" id="GO:0016787">
    <property type="term" value="F:hydrolase activity"/>
    <property type="evidence" value="ECO:0007669"/>
    <property type="project" value="UniProtKB-KW"/>
</dbReference>
<keyword evidence="6 11" id="KW-0378">Hydrolase</keyword>
<dbReference type="InterPro" id="IPR050241">
    <property type="entry name" value="NAD-cap_RNA_hydrolase_NudC"/>
</dbReference>
<reference evidence="12" key="1">
    <citation type="journal article" date="2019" name="Int. J. Syst. Evol. Microbiol.">
        <title>The Global Catalogue of Microorganisms (GCM) 10K type strain sequencing project: providing services to taxonomists for standard genome sequencing and annotation.</title>
        <authorList>
            <consortium name="The Broad Institute Genomics Platform"/>
            <consortium name="The Broad Institute Genome Sequencing Center for Infectious Disease"/>
            <person name="Wu L."/>
            <person name="Ma J."/>
        </authorList>
    </citation>
    <scope>NUCLEOTIDE SEQUENCE [LARGE SCALE GENOMIC DNA]</scope>
    <source>
        <strain evidence="12">CCM 8604</strain>
    </source>
</reference>
<dbReference type="InterPro" id="IPR029058">
    <property type="entry name" value="AB_hydrolase_fold"/>
</dbReference>
<evidence type="ECO:0000313" key="12">
    <source>
        <dbReference type="Proteomes" id="UP001597036"/>
    </source>
</evidence>
<dbReference type="RefSeq" id="WP_377937695.1">
    <property type="nucleotide sequence ID" value="NZ_JBHTHQ010000006.1"/>
</dbReference>
<comment type="caution">
    <text evidence="11">The sequence shown here is derived from an EMBL/GenBank/DDBJ whole genome shotgun (WGS) entry which is preliminary data.</text>
</comment>
<evidence type="ECO:0000256" key="4">
    <source>
        <dbReference type="ARBA" id="ARBA00012381"/>
    </source>
</evidence>